<accession>X1AZI4</accession>
<organism evidence="1">
    <name type="scientific">marine sediment metagenome</name>
    <dbReference type="NCBI Taxonomy" id="412755"/>
    <lineage>
        <taxon>unclassified sequences</taxon>
        <taxon>metagenomes</taxon>
        <taxon>ecological metagenomes</taxon>
    </lineage>
</organism>
<reference evidence="1" key="1">
    <citation type="journal article" date="2014" name="Front. Microbiol.">
        <title>High frequency of phylogenetically diverse reductive dehalogenase-homologous genes in deep subseafloor sedimentary metagenomes.</title>
        <authorList>
            <person name="Kawai M."/>
            <person name="Futagami T."/>
            <person name="Toyoda A."/>
            <person name="Takaki Y."/>
            <person name="Nishi S."/>
            <person name="Hori S."/>
            <person name="Arai W."/>
            <person name="Tsubouchi T."/>
            <person name="Morono Y."/>
            <person name="Uchiyama I."/>
            <person name="Ito T."/>
            <person name="Fujiyama A."/>
            <person name="Inagaki F."/>
            <person name="Takami H."/>
        </authorList>
    </citation>
    <scope>NUCLEOTIDE SEQUENCE</scope>
    <source>
        <strain evidence="1">Expedition CK06-06</strain>
    </source>
</reference>
<sequence length="49" mass="5515">MIKSIAPKTTPAITCLINMFLPLNGFKSMDFRDVSDFFPILHSKTSNPK</sequence>
<protein>
    <submittedName>
        <fullName evidence="1">Uncharacterized protein</fullName>
    </submittedName>
</protein>
<proteinExistence type="predicted"/>
<name>X1AZI4_9ZZZZ</name>
<feature type="non-terminal residue" evidence="1">
    <location>
        <position position="49"/>
    </location>
</feature>
<evidence type="ECO:0000313" key="1">
    <source>
        <dbReference type="EMBL" id="GAG77493.1"/>
    </source>
</evidence>
<gene>
    <name evidence="1" type="ORF">S01H4_29227</name>
</gene>
<dbReference type="AlphaFoldDB" id="X1AZI4"/>
<dbReference type="EMBL" id="BART01014821">
    <property type="protein sequence ID" value="GAG77493.1"/>
    <property type="molecule type" value="Genomic_DNA"/>
</dbReference>
<comment type="caution">
    <text evidence="1">The sequence shown here is derived from an EMBL/GenBank/DDBJ whole genome shotgun (WGS) entry which is preliminary data.</text>
</comment>